<dbReference type="PANTHER" id="PTHR46825">
    <property type="entry name" value="D-ALANYL-D-ALANINE-CARBOXYPEPTIDASE/ENDOPEPTIDASE AMPH"/>
    <property type="match status" value="1"/>
</dbReference>
<keyword evidence="5" id="KW-1185">Reference proteome</keyword>
<dbReference type="InterPro" id="IPR021860">
    <property type="entry name" value="Peptidase_S12_Pab87-rel_C"/>
</dbReference>
<feature type="domain" description="Peptidase S12 Pab87-related C-terminal" evidence="3">
    <location>
        <begin position="421"/>
        <end position="511"/>
    </location>
</feature>
<dbReference type="PANTHER" id="PTHR46825:SF15">
    <property type="entry name" value="BETA-LACTAMASE-RELATED DOMAIN-CONTAINING PROTEIN"/>
    <property type="match status" value="1"/>
</dbReference>
<dbReference type="InterPro" id="IPR050491">
    <property type="entry name" value="AmpC-like"/>
</dbReference>
<gene>
    <name evidence="4" type="ORF">EV674_12461</name>
</gene>
<evidence type="ECO:0000259" key="3">
    <source>
        <dbReference type="Pfam" id="PF11954"/>
    </source>
</evidence>
<protein>
    <submittedName>
        <fullName evidence="4">CubicO group peptidase (Beta-lactamase class C family)</fullName>
    </submittedName>
</protein>
<dbReference type="AlphaFoldDB" id="A0A4V6NQA2"/>
<dbReference type="SUPFAM" id="SSF56601">
    <property type="entry name" value="beta-lactamase/transpeptidase-like"/>
    <property type="match status" value="1"/>
</dbReference>
<dbReference type="InterPro" id="IPR012338">
    <property type="entry name" value="Beta-lactam/transpept-like"/>
</dbReference>
<dbReference type="InterPro" id="IPR001466">
    <property type="entry name" value="Beta-lactam-related"/>
</dbReference>
<feature type="signal peptide" evidence="1">
    <location>
        <begin position="1"/>
        <end position="27"/>
    </location>
</feature>
<dbReference type="EMBL" id="SLXH01000024">
    <property type="protein sequence ID" value="TCP15474.1"/>
    <property type="molecule type" value="Genomic_DNA"/>
</dbReference>
<keyword evidence="1" id="KW-0732">Signal</keyword>
<dbReference type="Proteomes" id="UP000295182">
    <property type="component" value="Unassembled WGS sequence"/>
</dbReference>
<dbReference type="Pfam" id="PF00144">
    <property type="entry name" value="Beta-lactamase"/>
    <property type="match status" value="1"/>
</dbReference>
<evidence type="ECO:0000259" key="2">
    <source>
        <dbReference type="Pfam" id="PF00144"/>
    </source>
</evidence>
<evidence type="ECO:0000256" key="1">
    <source>
        <dbReference type="SAM" id="SignalP"/>
    </source>
</evidence>
<feature type="domain" description="Beta-lactamase-related" evidence="2">
    <location>
        <begin position="39"/>
        <end position="371"/>
    </location>
</feature>
<dbReference type="Pfam" id="PF11954">
    <property type="entry name" value="DUF3471"/>
    <property type="match status" value="1"/>
</dbReference>
<accession>A0A4V6NQA2</accession>
<sequence length="527" mass="55165">MFPTLSLLRLGALAGLACALGACGGTAAPGAVRQAAADLDTLVPQWMARTGVPGVAVAVVYRGEMLYARGFGVRRVDGDAPVDADTVFQLASLSKSVGATVMAGQMQGLAVDARHAIGWNTPVQHLLPGFALGYAEAQDNARLTLGDLYAHRSGLPDHAGDLLEDLGHTRAEVLQRLRHAALNPYGSYAYTNFGLTAAAEAMAQARGTDWATLSEQTLYQPLGMARTSSRYADFAARENRAWGHVQAGISAASYGASPARYAVQQPPRQPDAQSPAGGVSASAADMARWMALVLAQGHWQGRQLANAAALQAAMTARPGGTYGYGFNVGPDPHGHPSVSHSGAFLLGAHTAFILWPQADLGITVLTNAQPRGLAEAIALAFGEQALGDAAPGAPSTDWLAVMQEKMRGLYRPLGALAGQQPPAAPLPPQPLAQYAGRYASAYYGGAEVQRSGDALDLVLGPARVRYRLRHWSGDQFVFTPDGESAPPGSVSVVQFSLDGGQRAVQMQIEYFGEDTARGLFALVADGQ</sequence>
<dbReference type="Gene3D" id="2.40.128.600">
    <property type="match status" value="1"/>
</dbReference>
<evidence type="ECO:0000313" key="5">
    <source>
        <dbReference type="Proteomes" id="UP000295182"/>
    </source>
</evidence>
<feature type="chain" id="PRO_5020616154" evidence="1">
    <location>
        <begin position="28"/>
        <end position="527"/>
    </location>
</feature>
<dbReference type="Gene3D" id="3.40.710.10">
    <property type="entry name" value="DD-peptidase/beta-lactamase superfamily"/>
    <property type="match status" value="1"/>
</dbReference>
<organism evidence="4 5">
    <name type="scientific">Simplicispira metamorpha</name>
    <dbReference type="NCBI Taxonomy" id="80881"/>
    <lineage>
        <taxon>Bacteria</taxon>
        <taxon>Pseudomonadati</taxon>
        <taxon>Pseudomonadota</taxon>
        <taxon>Betaproteobacteria</taxon>
        <taxon>Burkholderiales</taxon>
        <taxon>Comamonadaceae</taxon>
        <taxon>Simplicispira</taxon>
    </lineage>
</organism>
<reference evidence="4 5" key="1">
    <citation type="submission" date="2019-03" db="EMBL/GenBank/DDBJ databases">
        <title>Genomic Encyclopedia of Type Strains, Phase IV (KMG-IV): sequencing the most valuable type-strain genomes for metagenomic binning, comparative biology and taxonomic classification.</title>
        <authorList>
            <person name="Goeker M."/>
        </authorList>
    </citation>
    <scope>NUCLEOTIDE SEQUENCE [LARGE SCALE GENOMIC DNA]</scope>
    <source>
        <strain evidence="4 5">DSM 1837</strain>
    </source>
</reference>
<proteinExistence type="predicted"/>
<comment type="caution">
    <text evidence="4">The sequence shown here is derived from an EMBL/GenBank/DDBJ whole genome shotgun (WGS) entry which is preliminary data.</text>
</comment>
<evidence type="ECO:0000313" key="4">
    <source>
        <dbReference type="EMBL" id="TCP15474.1"/>
    </source>
</evidence>
<name>A0A4V6NQA2_9BURK</name>
<dbReference type="RefSeq" id="WP_165887101.1">
    <property type="nucleotide sequence ID" value="NZ_QXNC01000021.1"/>
</dbReference>